<dbReference type="Proteomes" id="UP000092741">
    <property type="component" value="Chromosome 2"/>
</dbReference>
<evidence type="ECO:0000256" key="1">
    <source>
        <dbReference type="ARBA" id="ARBA00001933"/>
    </source>
</evidence>
<dbReference type="GO" id="GO:0030170">
    <property type="term" value="F:pyridoxal phosphate binding"/>
    <property type="evidence" value="ECO:0007669"/>
    <property type="project" value="InterPro"/>
</dbReference>
<comment type="cofactor">
    <cofactor evidence="1">
        <name>pyridoxal 5'-phosphate</name>
        <dbReference type="ChEBI" id="CHEBI:597326"/>
    </cofactor>
</comment>
<dbReference type="GO" id="GO:0006520">
    <property type="term" value="P:amino acid metabolic process"/>
    <property type="evidence" value="ECO:0007669"/>
    <property type="project" value="InterPro"/>
</dbReference>
<evidence type="ECO:0000313" key="7">
    <source>
        <dbReference type="EMBL" id="ANQ14076.1"/>
    </source>
</evidence>
<evidence type="ECO:0000259" key="6">
    <source>
        <dbReference type="Pfam" id="PF00155"/>
    </source>
</evidence>
<accession>A0AAN1CX92</accession>
<dbReference type="PANTHER" id="PTHR46383">
    <property type="entry name" value="ASPARTATE AMINOTRANSFERASE"/>
    <property type="match status" value="1"/>
</dbReference>
<dbReference type="EMBL" id="CP016346">
    <property type="protein sequence ID" value="ANQ14076.1"/>
    <property type="molecule type" value="Genomic_DNA"/>
</dbReference>
<evidence type="ECO:0000313" key="8">
    <source>
        <dbReference type="Proteomes" id="UP000092741"/>
    </source>
</evidence>
<reference evidence="7 8" key="1">
    <citation type="submission" date="2016-07" db="EMBL/GenBank/DDBJ databases">
        <title>Developing Vibrio natriegens as a novel, fast-growing host for biotechnology.</title>
        <authorList>
            <person name="Weinstock M.T."/>
            <person name="Hesek E.D."/>
            <person name="Wilson C.M."/>
            <person name="Gibson D.G."/>
        </authorList>
    </citation>
    <scope>NUCLEOTIDE SEQUENCE [LARGE SCALE GENOMIC DNA]</scope>
    <source>
        <strain evidence="7 8">ATCC 14048</strain>
    </source>
</reference>
<evidence type="ECO:0000256" key="5">
    <source>
        <dbReference type="ARBA" id="ARBA00022898"/>
    </source>
</evidence>
<protein>
    <submittedName>
        <fullName evidence="7">Aminotransferase</fullName>
    </submittedName>
</protein>
<keyword evidence="4" id="KW-0808">Transferase</keyword>
<evidence type="ECO:0000256" key="4">
    <source>
        <dbReference type="ARBA" id="ARBA00022679"/>
    </source>
</evidence>
<dbReference type="Gene3D" id="3.40.640.10">
    <property type="entry name" value="Type I PLP-dependent aspartate aminotransferase-like (Major domain)"/>
    <property type="match status" value="1"/>
</dbReference>
<keyword evidence="3 7" id="KW-0032">Aminotransferase</keyword>
<dbReference type="AlphaFoldDB" id="A0AAN1CX92"/>
<keyword evidence="8" id="KW-1185">Reference proteome</keyword>
<dbReference type="Gene3D" id="3.90.1150.100">
    <property type="match status" value="2"/>
</dbReference>
<dbReference type="InterPro" id="IPR015424">
    <property type="entry name" value="PyrdxlP-dep_Trfase"/>
</dbReference>
<comment type="similarity">
    <text evidence="2">Belongs to the class-I pyridoxal-phosphate-dependent aminotransferase family.</text>
</comment>
<dbReference type="KEGG" id="vna:PN96_19510"/>
<dbReference type="GO" id="GO:0008483">
    <property type="term" value="F:transaminase activity"/>
    <property type="evidence" value="ECO:0007669"/>
    <property type="project" value="UniProtKB-KW"/>
</dbReference>
<dbReference type="RefSeq" id="WP_020333866.1">
    <property type="nucleotide sequence ID" value="NZ_ATFJ01000012.1"/>
</dbReference>
<feature type="domain" description="Aminotransferase class I/classII large" evidence="6">
    <location>
        <begin position="63"/>
        <end position="292"/>
    </location>
</feature>
<dbReference type="CDD" id="cd00609">
    <property type="entry name" value="AAT_like"/>
    <property type="match status" value="1"/>
</dbReference>
<gene>
    <name evidence="7" type="ORF">BA890_15015</name>
</gene>
<sequence>MPFDFSLIKTPIPYASVNRVLDSAQIPSLAHASIRRLAGLIGQIENDSGEKFIRMELGVPGIDTPQIGIDAEIAALKSGVTSIYPPLDGIPVLKKEISRFCKLFLDVDVNPAYCYPTVGSGQGAMAAFLVANRVRQDGATLFIDPGFPNQKIQVTALGQTWDSFDVYEHRGEALRSILEEKLSTGIFTTLLYSNPNNPSWICFNEQELKIIAEVAANYDVIVIEDLAYIGMDYRNDYSVPGEAPFQPSIAKYAKDYILMISGSKVFSYAGQRIASLVISDHLAERCFEQLKPVLGFEQFHQAMVFGAFASLSSGVTHSTQYGFSALLEATNNGNVPFLLDTKVYENRAKTMKKMFTDNGFYIVYDKDINQDIGDGFYFTFAYPGLSSSELMEALLYFGISAISLMNTGSMRNDGLRACVSKVHESDLVTLESRLKLFNRSMSTNSN</sequence>
<dbReference type="InterPro" id="IPR015421">
    <property type="entry name" value="PyrdxlP-dep_Trfase_major"/>
</dbReference>
<keyword evidence="5" id="KW-0663">Pyridoxal phosphate</keyword>
<organism evidence="7 8">
    <name type="scientific">Vibrio natriegens NBRC 15636 = ATCC 14048 = DSM 759</name>
    <dbReference type="NCBI Taxonomy" id="1219067"/>
    <lineage>
        <taxon>Bacteria</taxon>
        <taxon>Pseudomonadati</taxon>
        <taxon>Pseudomonadota</taxon>
        <taxon>Gammaproteobacteria</taxon>
        <taxon>Vibrionales</taxon>
        <taxon>Vibrionaceae</taxon>
        <taxon>Vibrio</taxon>
    </lineage>
</organism>
<evidence type="ECO:0000256" key="2">
    <source>
        <dbReference type="ARBA" id="ARBA00007441"/>
    </source>
</evidence>
<dbReference type="InterPro" id="IPR050596">
    <property type="entry name" value="AspAT/PAT-like"/>
</dbReference>
<name>A0AAN1CX92_VIBNA</name>
<proteinExistence type="inferred from homology"/>
<evidence type="ECO:0000256" key="3">
    <source>
        <dbReference type="ARBA" id="ARBA00022576"/>
    </source>
</evidence>
<dbReference type="GeneID" id="70915027"/>
<dbReference type="InterPro" id="IPR004839">
    <property type="entry name" value="Aminotransferase_I/II_large"/>
</dbReference>
<dbReference type="Pfam" id="PF00155">
    <property type="entry name" value="Aminotran_1_2"/>
    <property type="match status" value="1"/>
</dbReference>
<dbReference type="SUPFAM" id="SSF53383">
    <property type="entry name" value="PLP-dependent transferases"/>
    <property type="match status" value="1"/>
</dbReference>
<dbReference type="PANTHER" id="PTHR46383:SF1">
    <property type="entry name" value="ASPARTATE AMINOTRANSFERASE"/>
    <property type="match status" value="1"/>
</dbReference>